<evidence type="ECO:0000256" key="1">
    <source>
        <dbReference type="ARBA" id="ARBA00008814"/>
    </source>
</evidence>
<evidence type="ECO:0000313" key="3">
    <source>
        <dbReference type="EMBL" id="PCC20349.1"/>
    </source>
</evidence>
<sequence length="419" mass="44762">MVKWKLRRVHRRRSFRRTAWIAGGCVVAVLLWNNGIHNIGSINAQGEADCLQPPARQTPSLPEVPEVDRSTLPDPTAITGPTTAYTQSGEIPPVSDTTEHEANLPVTVASADGSRQTVKKTDRILAMNQNGGIAAAVVGLGLGCKLVGRDIATDFTQLVPGAEQLPLITQGGHEINAEAVLALSPDVILTDSTIGPYDAQMQLRNAGIPVIFISSSYEEGVRSAGPQIREVANALGVPELGDKLAERTVREINGTQEAVEKLAPEDPADRPRTVFLYLRGSIYYWFGVGSGADSLIQSVSARDVAAEVGFKGMSPTNSEALIKAAPDIIIVMTLGLASVGGVDKALELPGIKQTPAGENRRIIDMSDYEVMSFGPRSAEVIAALGTSIYAPELAHHPDDPPESIDKRLKEINEELDEDN</sequence>
<feature type="region of interest" description="Disordered" evidence="2">
    <location>
        <begin position="51"/>
        <end position="97"/>
    </location>
</feature>
<dbReference type="InterPro" id="IPR050902">
    <property type="entry name" value="ABC_Transporter_SBP"/>
</dbReference>
<protein>
    <submittedName>
        <fullName evidence="3">Hemin receptor</fullName>
    </submittedName>
</protein>
<dbReference type="Proteomes" id="UP000218377">
    <property type="component" value="Unassembled WGS sequence"/>
</dbReference>
<dbReference type="PANTHER" id="PTHR30535:SF4">
    <property type="entry name" value="HEMIN-BINDING PERIPLASMIC PROTEIN HMUT"/>
    <property type="match status" value="1"/>
</dbReference>
<dbReference type="PROSITE" id="PS50983">
    <property type="entry name" value="FE_B12_PBP"/>
    <property type="match status" value="1"/>
</dbReference>
<dbReference type="PANTHER" id="PTHR30535">
    <property type="entry name" value="VITAMIN B12-BINDING PROTEIN"/>
    <property type="match status" value="1"/>
</dbReference>
<comment type="caution">
    <text evidence="3">The sequence shown here is derived from an EMBL/GenBank/DDBJ whole genome shotgun (WGS) entry which is preliminary data.</text>
</comment>
<name>A0A2A3X9K2_BREAU</name>
<evidence type="ECO:0000256" key="2">
    <source>
        <dbReference type="SAM" id="MobiDB-lite"/>
    </source>
</evidence>
<dbReference type="RefSeq" id="WP_096158858.1">
    <property type="nucleotide sequence ID" value="NZ_CP025331.1"/>
</dbReference>
<dbReference type="InterPro" id="IPR002491">
    <property type="entry name" value="ABC_transptr_periplasmic_BD"/>
</dbReference>
<dbReference type="Pfam" id="PF01497">
    <property type="entry name" value="Peripla_BP_2"/>
    <property type="match status" value="1"/>
</dbReference>
<dbReference type="SUPFAM" id="SSF53807">
    <property type="entry name" value="Helical backbone' metal receptor"/>
    <property type="match status" value="1"/>
</dbReference>
<proteinExistence type="inferred from homology"/>
<keyword evidence="3" id="KW-0675">Receptor</keyword>
<evidence type="ECO:0000313" key="4">
    <source>
        <dbReference type="Proteomes" id="UP000218377"/>
    </source>
</evidence>
<accession>A0A2A3X9K2</accession>
<dbReference type="EMBL" id="NRGX01000001">
    <property type="protein sequence ID" value="PCC20349.1"/>
    <property type="molecule type" value="Genomic_DNA"/>
</dbReference>
<reference evidence="3 4" key="1">
    <citation type="journal article" date="2017" name="Elife">
        <title>Extensive horizontal gene transfer in cheese-associated bacteria.</title>
        <authorList>
            <person name="Bonham K.S."/>
            <person name="Wolfe B.E."/>
            <person name="Dutton R.J."/>
        </authorList>
    </citation>
    <scope>NUCLEOTIDE SEQUENCE [LARGE SCALE GENOMIC DNA]</scope>
    <source>
        <strain evidence="3 4">JB5</strain>
    </source>
</reference>
<dbReference type="Gene3D" id="3.40.50.1980">
    <property type="entry name" value="Nitrogenase molybdenum iron protein domain"/>
    <property type="match status" value="2"/>
</dbReference>
<feature type="compositionally biased region" description="Polar residues" evidence="2">
    <location>
        <begin position="79"/>
        <end position="89"/>
    </location>
</feature>
<gene>
    <name evidence="3" type="ORF">CIK79_03100</name>
</gene>
<dbReference type="AlphaFoldDB" id="A0A2A3X9K2"/>
<organism evidence="3 4">
    <name type="scientific">Brevibacterium aurantiacum</name>
    <dbReference type="NCBI Taxonomy" id="273384"/>
    <lineage>
        <taxon>Bacteria</taxon>
        <taxon>Bacillati</taxon>
        <taxon>Actinomycetota</taxon>
        <taxon>Actinomycetes</taxon>
        <taxon>Micrococcales</taxon>
        <taxon>Brevibacteriaceae</taxon>
        <taxon>Brevibacterium</taxon>
    </lineage>
</organism>
<comment type="similarity">
    <text evidence="1">Belongs to the bacterial solute-binding protein 8 family.</text>
</comment>